<dbReference type="EMBL" id="HBIM01023728">
    <property type="protein sequence ID" value="CAE0420879.1"/>
    <property type="molecule type" value="Transcribed_RNA"/>
</dbReference>
<feature type="chain" id="PRO_5030974204" description="Glutathione peroxidase" evidence="5">
    <location>
        <begin position="20"/>
        <end position="228"/>
    </location>
</feature>
<feature type="domain" description="ShKT" evidence="6">
    <location>
        <begin position="19"/>
        <end position="55"/>
    </location>
</feature>
<dbReference type="CDD" id="cd00340">
    <property type="entry name" value="GSH_Peroxidase"/>
    <property type="match status" value="1"/>
</dbReference>
<evidence type="ECO:0000256" key="2">
    <source>
        <dbReference type="ARBA" id="ARBA00022559"/>
    </source>
</evidence>
<sequence length="228" mass="24820">MSFWLRLVCWLSLTVSIHAVDSDKHESCADWAMQGECESNPNFMLISCAKSCFQAQKAAAASAAEVAAVDSFFSLSAKDIDGTVVSFESLRGQVTVLTNVASYCGYTDSHYRSLVHLYAETAGKPVTILAFPCNQFGKQEPGTADDIKQFAASKGVQFRMMEKIDVNGPQAHLVYKYLKHKTGTTAIGWNFATYFVVDPSGNVEAHSGVEPMNLLPLILDKAASSEEL</sequence>
<dbReference type="SUPFAM" id="SSF52833">
    <property type="entry name" value="Thioredoxin-like"/>
    <property type="match status" value="1"/>
</dbReference>
<gene>
    <name evidence="7" type="ORF">ACOF00016_LOCUS17550</name>
</gene>
<dbReference type="PANTHER" id="PTHR11592">
    <property type="entry name" value="GLUTATHIONE PEROXIDASE"/>
    <property type="match status" value="1"/>
</dbReference>
<keyword evidence="3 4" id="KW-0560">Oxidoreductase</keyword>
<dbReference type="Pfam" id="PF01549">
    <property type="entry name" value="ShK"/>
    <property type="match status" value="1"/>
</dbReference>
<evidence type="ECO:0000256" key="1">
    <source>
        <dbReference type="ARBA" id="ARBA00006926"/>
    </source>
</evidence>
<dbReference type="InterPro" id="IPR036249">
    <property type="entry name" value="Thioredoxin-like_sf"/>
</dbReference>
<dbReference type="Pfam" id="PF00255">
    <property type="entry name" value="GSHPx"/>
    <property type="match status" value="1"/>
</dbReference>
<evidence type="ECO:0000256" key="4">
    <source>
        <dbReference type="RuleBase" id="RU000499"/>
    </source>
</evidence>
<dbReference type="PROSITE" id="PS51355">
    <property type="entry name" value="GLUTATHIONE_PEROXID_3"/>
    <property type="match status" value="1"/>
</dbReference>
<keyword evidence="5" id="KW-0732">Signal</keyword>
<dbReference type="PRINTS" id="PR01011">
    <property type="entry name" value="GLUTPROXDASE"/>
</dbReference>
<dbReference type="PROSITE" id="PS00763">
    <property type="entry name" value="GLUTATHIONE_PEROXID_2"/>
    <property type="match status" value="1"/>
</dbReference>
<dbReference type="GO" id="GO:0006979">
    <property type="term" value="P:response to oxidative stress"/>
    <property type="evidence" value="ECO:0007669"/>
    <property type="project" value="InterPro"/>
</dbReference>
<dbReference type="InterPro" id="IPR000889">
    <property type="entry name" value="Glutathione_peroxidase"/>
</dbReference>
<proteinExistence type="inferred from homology"/>
<comment type="similarity">
    <text evidence="1 4">Belongs to the glutathione peroxidase family.</text>
</comment>
<dbReference type="InterPro" id="IPR029760">
    <property type="entry name" value="GPX_CS"/>
</dbReference>
<evidence type="ECO:0000259" key="6">
    <source>
        <dbReference type="PROSITE" id="PS51670"/>
    </source>
</evidence>
<organism evidence="7">
    <name type="scientific">Amphora coffeiformis</name>
    <dbReference type="NCBI Taxonomy" id="265554"/>
    <lineage>
        <taxon>Eukaryota</taxon>
        <taxon>Sar</taxon>
        <taxon>Stramenopiles</taxon>
        <taxon>Ochrophyta</taxon>
        <taxon>Bacillariophyta</taxon>
        <taxon>Bacillariophyceae</taxon>
        <taxon>Bacillariophycidae</taxon>
        <taxon>Thalassiophysales</taxon>
        <taxon>Catenulaceae</taxon>
        <taxon>Amphora</taxon>
    </lineage>
</organism>
<protein>
    <recommendedName>
        <fullName evidence="4">Glutathione peroxidase</fullName>
    </recommendedName>
</protein>
<keyword evidence="2 4" id="KW-0575">Peroxidase</keyword>
<dbReference type="AlphaFoldDB" id="A0A7S3LEB6"/>
<dbReference type="InterPro" id="IPR003582">
    <property type="entry name" value="ShKT_dom"/>
</dbReference>
<dbReference type="Gene3D" id="3.40.30.10">
    <property type="entry name" value="Glutaredoxin"/>
    <property type="match status" value="1"/>
</dbReference>
<feature type="signal peptide" evidence="5">
    <location>
        <begin position="1"/>
        <end position="19"/>
    </location>
</feature>
<dbReference type="PROSITE" id="PS51670">
    <property type="entry name" value="SHKT"/>
    <property type="match status" value="1"/>
</dbReference>
<name>A0A7S3LEB6_9STRA</name>
<evidence type="ECO:0000256" key="3">
    <source>
        <dbReference type="ARBA" id="ARBA00023002"/>
    </source>
</evidence>
<accession>A0A7S3LEB6</accession>
<evidence type="ECO:0000256" key="5">
    <source>
        <dbReference type="SAM" id="SignalP"/>
    </source>
</evidence>
<evidence type="ECO:0000313" key="7">
    <source>
        <dbReference type="EMBL" id="CAE0420879.1"/>
    </source>
</evidence>
<reference evidence="7" key="1">
    <citation type="submission" date="2021-01" db="EMBL/GenBank/DDBJ databases">
        <authorList>
            <person name="Corre E."/>
            <person name="Pelletier E."/>
            <person name="Niang G."/>
            <person name="Scheremetjew M."/>
            <person name="Finn R."/>
            <person name="Kale V."/>
            <person name="Holt S."/>
            <person name="Cochrane G."/>
            <person name="Meng A."/>
            <person name="Brown T."/>
            <person name="Cohen L."/>
        </authorList>
    </citation>
    <scope>NUCLEOTIDE SEQUENCE</scope>
    <source>
        <strain evidence="7">CCMP127</strain>
    </source>
</reference>
<dbReference type="GO" id="GO:0004601">
    <property type="term" value="F:peroxidase activity"/>
    <property type="evidence" value="ECO:0007669"/>
    <property type="project" value="UniProtKB-KW"/>
</dbReference>
<dbReference type="PANTHER" id="PTHR11592:SF132">
    <property type="entry name" value="GLUTATHIONE PEROXIDASE 7, CHLOROPLASTIC-RELATED"/>
    <property type="match status" value="1"/>
</dbReference>